<accession>A0A6A4W482</accession>
<keyword evidence="3" id="KW-1185">Reference proteome</keyword>
<name>A0A6A4W482_AMPAM</name>
<evidence type="ECO:0000313" key="3">
    <source>
        <dbReference type="Proteomes" id="UP000440578"/>
    </source>
</evidence>
<organism evidence="2 3">
    <name type="scientific">Amphibalanus amphitrite</name>
    <name type="common">Striped barnacle</name>
    <name type="synonym">Balanus amphitrite</name>
    <dbReference type="NCBI Taxonomy" id="1232801"/>
    <lineage>
        <taxon>Eukaryota</taxon>
        <taxon>Metazoa</taxon>
        <taxon>Ecdysozoa</taxon>
        <taxon>Arthropoda</taxon>
        <taxon>Crustacea</taxon>
        <taxon>Multicrustacea</taxon>
        <taxon>Cirripedia</taxon>
        <taxon>Thoracica</taxon>
        <taxon>Thoracicalcarea</taxon>
        <taxon>Balanomorpha</taxon>
        <taxon>Balanoidea</taxon>
        <taxon>Balanidae</taxon>
        <taxon>Amphibalaninae</taxon>
        <taxon>Amphibalanus</taxon>
    </lineage>
</organism>
<reference evidence="2 3" key="1">
    <citation type="submission" date="2019-07" db="EMBL/GenBank/DDBJ databases">
        <title>Draft genome assembly of a fouling barnacle, Amphibalanus amphitrite (Darwin, 1854): The first reference genome for Thecostraca.</title>
        <authorList>
            <person name="Kim W."/>
        </authorList>
    </citation>
    <scope>NUCLEOTIDE SEQUENCE [LARGE SCALE GENOMIC DNA]</scope>
    <source>
        <strain evidence="2">SNU_AA5</strain>
        <tissue evidence="2">Soma without cirri and trophi</tissue>
    </source>
</reference>
<proteinExistence type="predicted"/>
<dbReference type="OrthoDB" id="276515at2759"/>
<dbReference type="Proteomes" id="UP000440578">
    <property type="component" value="Unassembled WGS sequence"/>
</dbReference>
<evidence type="ECO:0000313" key="2">
    <source>
        <dbReference type="EMBL" id="KAF0300119.1"/>
    </source>
</evidence>
<gene>
    <name evidence="2" type="ORF">FJT64_027297</name>
</gene>
<sequence length="107" mass="12273">MEISRLTHNLKERHPMEQRALSGQVRSEMLRRALTVSPRRLTRLAAATQPAPERVSPEEDMLDELGLPEPQPQPERWIPVRPGRALLQRLGLQPAGWLSEEPDQSRQ</sequence>
<comment type="caution">
    <text evidence="2">The sequence shown here is derived from an EMBL/GenBank/DDBJ whole genome shotgun (WGS) entry which is preliminary data.</text>
</comment>
<dbReference type="AlphaFoldDB" id="A0A6A4W482"/>
<protein>
    <submittedName>
        <fullName evidence="2">Uncharacterized protein</fullName>
    </submittedName>
</protein>
<evidence type="ECO:0000256" key="1">
    <source>
        <dbReference type="SAM" id="MobiDB-lite"/>
    </source>
</evidence>
<feature type="region of interest" description="Disordered" evidence="1">
    <location>
        <begin position="46"/>
        <end position="76"/>
    </location>
</feature>
<dbReference type="EMBL" id="VIIS01001290">
    <property type="protein sequence ID" value="KAF0300119.1"/>
    <property type="molecule type" value="Genomic_DNA"/>
</dbReference>